<feature type="non-terminal residue" evidence="1">
    <location>
        <position position="98"/>
    </location>
</feature>
<name>A0A382PR43_9ZZZZ</name>
<gene>
    <name evidence="1" type="ORF">METZ01_LOCUS328658</name>
</gene>
<dbReference type="AlphaFoldDB" id="A0A382PR43"/>
<sequence>MKKLITITILSFTIVWGLQRPTTRPSGRPSSRLEYQQLQAQQDKDSLHFVFEPDSLFLHLGETGEVTVKLLNQDNELSNKTFFISGRPRRTMETKPRR</sequence>
<accession>A0A382PR43</accession>
<dbReference type="EMBL" id="UINC01109169">
    <property type="protein sequence ID" value="SVC75804.1"/>
    <property type="molecule type" value="Genomic_DNA"/>
</dbReference>
<protein>
    <submittedName>
        <fullName evidence="1">Uncharacterized protein</fullName>
    </submittedName>
</protein>
<organism evidence="1">
    <name type="scientific">marine metagenome</name>
    <dbReference type="NCBI Taxonomy" id="408172"/>
    <lineage>
        <taxon>unclassified sequences</taxon>
        <taxon>metagenomes</taxon>
        <taxon>ecological metagenomes</taxon>
    </lineage>
</organism>
<evidence type="ECO:0000313" key="1">
    <source>
        <dbReference type="EMBL" id="SVC75804.1"/>
    </source>
</evidence>
<proteinExistence type="predicted"/>
<reference evidence="1" key="1">
    <citation type="submission" date="2018-05" db="EMBL/GenBank/DDBJ databases">
        <authorList>
            <person name="Lanie J.A."/>
            <person name="Ng W.-L."/>
            <person name="Kazmierczak K.M."/>
            <person name="Andrzejewski T.M."/>
            <person name="Davidsen T.M."/>
            <person name="Wayne K.J."/>
            <person name="Tettelin H."/>
            <person name="Glass J.I."/>
            <person name="Rusch D."/>
            <person name="Podicherti R."/>
            <person name="Tsui H.-C.T."/>
            <person name="Winkler M.E."/>
        </authorList>
    </citation>
    <scope>NUCLEOTIDE SEQUENCE</scope>
</reference>